<proteinExistence type="predicted"/>
<dbReference type="InterPro" id="IPR046111">
    <property type="entry name" value="DUF6048"/>
</dbReference>
<sequence>MKQQRTLIYSIKFIIIVLFSLNLTAQNNTQTKDTLVFKQRYGLRFGVDLGKIGRTVIDNDYTGFEINADYRLTKRLFIAGELGNEERTVDDDALNFTSTGTYFKAGVDYNLYQNWLDMENLIFSGFRLGVSSFSHTLNSFDVTDVNNQFFDQQINIEDGREFDGLSSIWGELILGIKAELLKNLFMGLNVQLKFLVSDDQPNNFENLFIPGFNRTFDSGSFGFGFGYNIQYLIPFYKKDKIVVEESAEGN</sequence>
<gene>
    <name evidence="2" type="ORF">J1C55_03825</name>
</gene>
<keyword evidence="1" id="KW-0812">Transmembrane</keyword>
<name>A0ABS8EMC1_9FLAO</name>
<accession>A0ABS8EMC1</accession>
<keyword evidence="1" id="KW-1133">Transmembrane helix</keyword>
<dbReference type="Pfam" id="PF19515">
    <property type="entry name" value="DUF6048"/>
    <property type="match status" value="1"/>
</dbReference>
<evidence type="ECO:0008006" key="4">
    <source>
        <dbReference type="Google" id="ProtNLM"/>
    </source>
</evidence>
<evidence type="ECO:0000313" key="2">
    <source>
        <dbReference type="EMBL" id="MCC1483710.1"/>
    </source>
</evidence>
<reference evidence="3" key="2">
    <citation type="submission" date="2023-07" db="EMBL/GenBank/DDBJ databases">
        <title>Genome of Winogradskyella sp. E313.</title>
        <authorList>
            <person name="Zhou Y."/>
        </authorList>
    </citation>
    <scope>NUCLEOTIDE SEQUENCE [LARGE SCALE GENOMIC DNA]</scope>
    <source>
        <strain evidence="3">E313</strain>
    </source>
</reference>
<organism evidence="2 3">
    <name type="scientific">Winogradskyella immobilis</name>
    <dbReference type="NCBI Taxonomy" id="2816852"/>
    <lineage>
        <taxon>Bacteria</taxon>
        <taxon>Pseudomonadati</taxon>
        <taxon>Bacteroidota</taxon>
        <taxon>Flavobacteriia</taxon>
        <taxon>Flavobacteriales</taxon>
        <taxon>Flavobacteriaceae</taxon>
        <taxon>Winogradskyella</taxon>
    </lineage>
</organism>
<keyword evidence="1" id="KW-0472">Membrane</keyword>
<feature type="transmembrane region" description="Helical" evidence="1">
    <location>
        <begin position="7"/>
        <end position="25"/>
    </location>
</feature>
<evidence type="ECO:0000313" key="3">
    <source>
        <dbReference type="Proteomes" id="UP000778797"/>
    </source>
</evidence>
<keyword evidence="3" id="KW-1185">Reference proteome</keyword>
<dbReference type="RefSeq" id="WP_227476158.1">
    <property type="nucleotide sequence ID" value="NZ_JAFMPT010000003.1"/>
</dbReference>
<dbReference type="EMBL" id="JAFMPT010000003">
    <property type="protein sequence ID" value="MCC1483710.1"/>
    <property type="molecule type" value="Genomic_DNA"/>
</dbReference>
<comment type="caution">
    <text evidence="2">The sequence shown here is derived from an EMBL/GenBank/DDBJ whole genome shotgun (WGS) entry which is preliminary data.</text>
</comment>
<dbReference type="Proteomes" id="UP000778797">
    <property type="component" value="Unassembled WGS sequence"/>
</dbReference>
<reference evidence="3" key="1">
    <citation type="submission" date="2021-03" db="EMBL/GenBank/DDBJ databases">
        <title>Genome of Cognatishimia sp. F0-27.</title>
        <authorList>
            <person name="Ping X."/>
        </authorList>
    </citation>
    <scope>NUCLEOTIDE SEQUENCE [LARGE SCALE GENOMIC DNA]</scope>
    <source>
        <strain evidence="3">E313</strain>
    </source>
</reference>
<protein>
    <recommendedName>
        <fullName evidence="4">Outer membrane protein beta-barrel domain-containing protein</fullName>
    </recommendedName>
</protein>
<evidence type="ECO:0000256" key="1">
    <source>
        <dbReference type="SAM" id="Phobius"/>
    </source>
</evidence>